<evidence type="ECO:0000256" key="8">
    <source>
        <dbReference type="ARBA" id="ARBA00048995"/>
    </source>
</evidence>
<evidence type="ECO:0000256" key="6">
    <source>
        <dbReference type="ARBA" id="ARBA00023239"/>
    </source>
</evidence>
<dbReference type="PRINTS" id="PR00150">
    <property type="entry name" value="PEPCARBXLASE"/>
</dbReference>
<evidence type="ECO:0000256" key="1">
    <source>
        <dbReference type="ARBA" id="ARBA00003670"/>
    </source>
</evidence>
<keyword evidence="11" id="KW-0670">Pyruvate</keyword>
<feature type="coiled-coil region" evidence="10">
    <location>
        <begin position="29"/>
        <end position="56"/>
    </location>
</feature>
<dbReference type="GO" id="GO:0006107">
    <property type="term" value="P:oxaloacetate metabolic process"/>
    <property type="evidence" value="ECO:0007669"/>
    <property type="project" value="UniProtKB-UniRule"/>
</dbReference>
<keyword evidence="5 9" id="KW-0460">Magnesium</keyword>
<comment type="similarity">
    <text evidence="2 9">Belongs to the PEPCase type 1 family.</text>
</comment>
<keyword evidence="10" id="KW-0175">Coiled coil</keyword>
<dbReference type="Gene3D" id="1.20.1440.90">
    <property type="entry name" value="Phosphoenolpyruvate/pyruvate domain"/>
    <property type="match status" value="1"/>
</dbReference>
<feature type="active site" evidence="9">
    <location>
        <position position="581"/>
    </location>
</feature>
<protein>
    <recommendedName>
        <fullName evidence="4 9">Phosphoenolpyruvate carboxylase</fullName>
        <shortName evidence="9">PEPC</shortName>
        <shortName evidence="9">PEPCase</shortName>
        <ecNumber evidence="3 9">4.1.1.31</ecNumber>
    </recommendedName>
</protein>
<dbReference type="EC" id="4.1.1.31" evidence="3 9"/>
<dbReference type="InterPro" id="IPR015813">
    <property type="entry name" value="Pyrv/PenolPyrv_kinase-like_dom"/>
</dbReference>
<dbReference type="Proteomes" id="UP000231019">
    <property type="component" value="Unassembled WGS sequence"/>
</dbReference>
<dbReference type="PANTHER" id="PTHR30523:SF6">
    <property type="entry name" value="PHOSPHOENOLPYRUVATE CARBOXYLASE"/>
    <property type="match status" value="1"/>
</dbReference>
<dbReference type="SUPFAM" id="SSF51621">
    <property type="entry name" value="Phosphoenolpyruvate/pyruvate domain"/>
    <property type="match status" value="1"/>
</dbReference>
<dbReference type="HAMAP" id="MF_00595">
    <property type="entry name" value="PEPcase_type1"/>
    <property type="match status" value="1"/>
</dbReference>
<name>A0A2M7GB09_9BACT</name>
<dbReference type="InterPro" id="IPR021135">
    <property type="entry name" value="PEP_COase"/>
</dbReference>
<keyword evidence="7 9" id="KW-0120">Carbon dioxide fixation</keyword>
<organism evidence="11 12">
    <name type="scientific">bacterium (Candidatus Blackallbacteria) CG17_big_fil_post_rev_8_21_14_2_50_48_46</name>
    <dbReference type="NCBI Taxonomy" id="2014261"/>
    <lineage>
        <taxon>Bacteria</taxon>
        <taxon>Candidatus Blackallbacteria</taxon>
    </lineage>
</organism>
<evidence type="ECO:0000256" key="4">
    <source>
        <dbReference type="ARBA" id="ARBA00022419"/>
    </source>
</evidence>
<evidence type="ECO:0000256" key="7">
    <source>
        <dbReference type="ARBA" id="ARBA00023300"/>
    </source>
</evidence>
<comment type="catalytic activity">
    <reaction evidence="8 9">
        <text>oxaloacetate + phosphate = phosphoenolpyruvate + hydrogencarbonate</text>
        <dbReference type="Rhea" id="RHEA:28370"/>
        <dbReference type="ChEBI" id="CHEBI:16452"/>
        <dbReference type="ChEBI" id="CHEBI:17544"/>
        <dbReference type="ChEBI" id="CHEBI:43474"/>
        <dbReference type="ChEBI" id="CHEBI:58702"/>
        <dbReference type="EC" id="4.1.1.31"/>
    </reaction>
</comment>
<feature type="active site" evidence="9">
    <location>
        <position position="147"/>
    </location>
</feature>
<dbReference type="AlphaFoldDB" id="A0A2M7GB09"/>
<accession>A0A2M7GB09</accession>
<evidence type="ECO:0000256" key="10">
    <source>
        <dbReference type="SAM" id="Coils"/>
    </source>
</evidence>
<comment type="caution">
    <text evidence="11">The sequence shown here is derived from an EMBL/GenBank/DDBJ whole genome shotgun (WGS) entry which is preliminary data.</text>
</comment>
<keyword evidence="6 9" id="KW-0456">Lyase</keyword>
<sequence length="920" mass="106565">MPTELNADTMAPLRADIRKLGEILGAVIQEQVSQEFFELEEQIRELCKQARAKKEEDLNLQIETLISAQTPETLVYLAKTFGLYFQLVNLAEQRHRIRRKKEYERQGNLIKYSLEYASSKLKHFKAEPELLRKQLAQFQIVPVMTAHPTHIMRKTTVNKHRRITEILFQRDLPQSPKEAAQLDMELKHEITLLWQSNPFHIKKVSVTDEAENLFLYFENALWEILPKLYNDLEYFLKQEDIQIQLPSMLRFGSWIGGDRDGHPFVTATVTQTVLQEQKNFVLRKYEKTLAMLEDHLSSSLMNQTVSANFLDSLLQDKIKHPEIAQLLIQKYPQELYRQKLGFIKYKLANTSHMNYHPEQNQLTNYYHDAQALKQELELLLQSLEQNKAQSAGQPLKDFIRQVETFDFCLATLDIRQHAAVHAQAIQEIFEQTQVCSDYLQLSESEKQKLLLQELRNPRPLLSPFQVLSEPSQELLNTLHQIRKSRETISKKAIENYIISTCAKASDILHLLLLFKETGLASFQAENRFCELNLIPLFETVADLKDAPQIMESLYQLEEYRDLIRHKKNTQEIMLGYSDSAKEAGILAASWHLYQTQQNLMKVSQKYQINLRFFHGRGGTISRGGGPSHHAILAQPPETVQGDIRITEQGEVLSWKYMFPEMAHRNLSVLFSALTEVCLLAQNTPKTHEEKSWALLESLAQKSYHKYRQLVESPDFIVFFKSATPLESISHLNIGSRPSSRKKSDRIEDLRAIPWVFSWMQSRCVMPAWYGVGSAFEDSMNNSEQKKLIQKMYQEWPFFQVLIDNLQMTLSKADMNIASGYANLAPLSTQKSIWLEIRAEYLKTCQVVLEITGQIQILEKSPVLQKSIALRNPYVDPLNYIQLDLLKRLREKTHENTEQTQLKQALNLSIMGISEGLRNTG</sequence>
<comment type="subunit">
    <text evidence="9">Homotetramer.</text>
</comment>
<dbReference type="GO" id="GO:0015977">
    <property type="term" value="P:carbon fixation"/>
    <property type="evidence" value="ECO:0007669"/>
    <property type="project" value="UniProtKB-UniRule"/>
</dbReference>
<dbReference type="GO" id="GO:0008964">
    <property type="term" value="F:phosphoenolpyruvate carboxylase activity"/>
    <property type="evidence" value="ECO:0007669"/>
    <property type="project" value="UniProtKB-UniRule"/>
</dbReference>
<dbReference type="Pfam" id="PF00311">
    <property type="entry name" value="PEPcase"/>
    <property type="match status" value="1"/>
</dbReference>
<evidence type="ECO:0000256" key="3">
    <source>
        <dbReference type="ARBA" id="ARBA00012305"/>
    </source>
</evidence>
<proteinExistence type="inferred from homology"/>
<dbReference type="InterPro" id="IPR022805">
    <property type="entry name" value="PEP_COase_bac/pln-type"/>
</dbReference>
<dbReference type="NCBIfam" id="NF000584">
    <property type="entry name" value="PRK00009.1"/>
    <property type="match status" value="1"/>
</dbReference>
<evidence type="ECO:0000256" key="2">
    <source>
        <dbReference type="ARBA" id="ARBA00008346"/>
    </source>
</evidence>
<dbReference type="GO" id="GO:0000287">
    <property type="term" value="F:magnesium ion binding"/>
    <property type="evidence" value="ECO:0007669"/>
    <property type="project" value="UniProtKB-UniRule"/>
</dbReference>
<dbReference type="EMBL" id="PFFQ01000004">
    <property type="protein sequence ID" value="PIW19362.1"/>
    <property type="molecule type" value="Genomic_DNA"/>
</dbReference>
<dbReference type="PANTHER" id="PTHR30523">
    <property type="entry name" value="PHOSPHOENOLPYRUVATE CARBOXYLASE"/>
    <property type="match status" value="1"/>
</dbReference>
<dbReference type="GO" id="GO:0006099">
    <property type="term" value="P:tricarboxylic acid cycle"/>
    <property type="evidence" value="ECO:0007669"/>
    <property type="project" value="InterPro"/>
</dbReference>
<dbReference type="GO" id="GO:0005829">
    <property type="term" value="C:cytosol"/>
    <property type="evidence" value="ECO:0007669"/>
    <property type="project" value="TreeGrafter"/>
</dbReference>
<comment type="cofactor">
    <cofactor evidence="9">
        <name>Mg(2+)</name>
        <dbReference type="ChEBI" id="CHEBI:18420"/>
    </cofactor>
</comment>
<evidence type="ECO:0000256" key="5">
    <source>
        <dbReference type="ARBA" id="ARBA00022842"/>
    </source>
</evidence>
<evidence type="ECO:0000313" key="12">
    <source>
        <dbReference type="Proteomes" id="UP000231019"/>
    </source>
</evidence>
<gene>
    <name evidence="9" type="primary">ppc</name>
    <name evidence="11" type="ORF">COW36_00550</name>
</gene>
<evidence type="ECO:0000256" key="9">
    <source>
        <dbReference type="HAMAP-Rule" id="MF_00595"/>
    </source>
</evidence>
<evidence type="ECO:0000313" key="11">
    <source>
        <dbReference type="EMBL" id="PIW19362.1"/>
    </source>
</evidence>
<comment type="function">
    <text evidence="1 9">Forms oxaloacetate, a four-carbon dicarboxylic acid source for the tricarboxylic acid cycle.</text>
</comment>
<feature type="coiled-coil region" evidence="10">
    <location>
        <begin position="366"/>
        <end position="393"/>
    </location>
</feature>
<reference evidence="11 12" key="1">
    <citation type="submission" date="2017-09" db="EMBL/GenBank/DDBJ databases">
        <title>Depth-based differentiation of microbial function through sediment-hosted aquifers and enrichment of novel symbionts in the deep terrestrial subsurface.</title>
        <authorList>
            <person name="Probst A.J."/>
            <person name="Ladd B."/>
            <person name="Jarett J.K."/>
            <person name="Geller-Mcgrath D.E."/>
            <person name="Sieber C.M."/>
            <person name="Emerson J.B."/>
            <person name="Anantharaman K."/>
            <person name="Thomas B.C."/>
            <person name="Malmstrom R."/>
            <person name="Stieglmeier M."/>
            <person name="Klingl A."/>
            <person name="Woyke T."/>
            <person name="Ryan C.M."/>
            <person name="Banfield J.F."/>
        </authorList>
    </citation>
    <scope>NUCLEOTIDE SEQUENCE [LARGE SCALE GENOMIC DNA]</scope>
    <source>
        <strain evidence="11">CG17_big_fil_post_rev_8_21_14_2_50_48_46</strain>
    </source>
</reference>